<reference evidence="2" key="2">
    <citation type="submission" date="2021-09" db="EMBL/GenBank/DDBJ databases">
        <authorList>
            <person name="Jia N."/>
            <person name="Wang J."/>
            <person name="Shi W."/>
            <person name="Du L."/>
            <person name="Sun Y."/>
            <person name="Zhan W."/>
            <person name="Jiang J."/>
            <person name="Wang Q."/>
            <person name="Zhang B."/>
            <person name="Ji P."/>
            <person name="Sakyi L.B."/>
            <person name="Cui X."/>
            <person name="Yuan T."/>
            <person name="Jiang B."/>
            <person name="Yang W."/>
            <person name="Lam T.T.-Y."/>
            <person name="Chang Q."/>
            <person name="Ding S."/>
            <person name="Wang X."/>
            <person name="Zhu J."/>
            <person name="Ruan X."/>
            <person name="Zhao L."/>
            <person name="Wei J."/>
            <person name="Que T."/>
            <person name="Du C."/>
            <person name="Cheng J."/>
            <person name="Dai P."/>
            <person name="Han X."/>
            <person name="Huang E."/>
            <person name="Gao Y."/>
            <person name="Liu J."/>
            <person name="Shao H."/>
            <person name="Ye R."/>
            <person name="Li L."/>
            <person name="Wei W."/>
            <person name="Wang X."/>
            <person name="Wang C."/>
            <person name="Huo Q."/>
            <person name="Li W."/>
            <person name="Guo W."/>
            <person name="Chen H."/>
            <person name="Chen S."/>
            <person name="Zhou L."/>
            <person name="Zhou L."/>
            <person name="Ni X."/>
            <person name="Tian J."/>
            <person name="Zhou Y."/>
            <person name="Sheng Y."/>
            <person name="Liu T."/>
            <person name="Pan Y."/>
            <person name="Xia L."/>
            <person name="Li J."/>
            <person name="Zhao F."/>
            <person name="Cao W."/>
        </authorList>
    </citation>
    <scope>NUCLEOTIDE SEQUENCE</scope>
    <source>
        <strain evidence="2">Rsan-2018</strain>
        <tissue evidence="2">Larvae</tissue>
    </source>
</reference>
<organism evidence="2 3">
    <name type="scientific">Rhipicephalus sanguineus</name>
    <name type="common">Brown dog tick</name>
    <name type="synonym">Ixodes sanguineus</name>
    <dbReference type="NCBI Taxonomy" id="34632"/>
    <lineage>
        <taxon>Eukaryota</taxon>
        <taxon>Metazoa</taxon>
        <taxon>Ecdysozoa</taxon>
        <taxon>Arthropoda</taxon>
        <taxon>Chelicerata</taxon>
        <taxon>Arachnida</taxon>
        <taxon>Acari</taxon>
        <taxon>Parasitiformes</taxon>
        <taxon>Ixodida</taxon>
        <taxon>Ixodoidea</taxon>
        <taxon>Ixodidae</taxon>
        <taxon>Rhipicephalinae</taxon>
        <taxon>Rhipicephalus</taxon>
        <taxon>Rhipicephalus</taxon>
    </lineage>
</organism>
<evidence type="ECO:0000256" key="1">
    <source>
        <dbReference type="SAM" id="MobiDB-lite"/>
    </source>
</evidence>
<protein>
    <recommendedName>
        <fullName evidence="4">Gag-like protein</fullName>
    </recommendedName>
</protein>
<feature type="compositionally biased region" description="Polar residues" evidence="1">
    <location>
        <begin position="202"/>
        <end position="213"/>
    </location>
</feature>
<comment type="caution">
    <text evidence="2">The sequence shown here is derived from an EMBL/GenBank/DDBJ whole genome shotgun (WGS) entry which is preliminary data.</text>
</comment>
<feature type="compositionally biased region" description="Basic and acidic residues" evidence="1">
    <location>
        <begin position="60"/>
        <end position="72"/>
    </location>
</feature>
<dbReference type="AlphaFoldDB" id="A0A9D4PFV9"/>
<gene>
    <name evidence="2" type="ORF">HPB52_012587</name>
</gene>
<feature type="compositionally biased region" description="Basic and acidic residues" evidence="1">
    <location>
        <begin position="43"/>
        <end position="53"/>
    </location>
</feature>
<feature type="compositionally biased region" description="Basic and acidic residues" evidence="1">
    <location>
        <begin position="114"/>
        <end position="128"/>
    </location>
</feature>
<feature type="region of interest" description="Disordered" evidence="1">
    <location>
        <begin position="1"/>
        <end position="140"/>
    </location>
</feature>
<dbReference type="VEuPathDB" id="VectorBase:RSAN_039515"/>
<name>A0A9D4PFV9_RHISA</name>
<reference evidence="2" key="1">
    <citation type="journal article" date="2020" name="Cell">
        <title>Large-Scale Comparative Analyses of Tick Genomes Elucidate Their Genetic Diversity and Vector Capacities.</title>
        <authorList>
            <consortium name="Tick Genome and Microbiome Consortium (TIGMIC)"/>
            <person name="Jia N."/>
            <person name="Wang J."/>
            <person name="Shi W."/>
            <person name="Du L."/>
            <person name="Sun Y."/>
            <person name="Zhan W."/>
            <person name="Jiang J.F."/>
            <person name="Wang Q."/>
            <person name="Zhang B."/>
            <person name="Ji P."/>
            <person name="Bell-Sakyi L."/>
            <person name="Cui X.M."/>
            <person name="Yuan T.T."/>
            <person name="Jiang B.G."/>
            <person name="Yang W.F."/>
            <person name="Lam T.T."/>
            <person name="Chang Q.C."/>
            <person name="Ding S.J."/>
            <person name="Wang X.J."/>
            <person name="Zhu J.G."/>
            <person name="Ruan X.D."/>
            <person name="Zhao L."/>
            <person name="Wei J.T."/>
            <person name="Ye R.Z."/>
            <person name="Que T.C."/>
            <person name="Du C.H."/>
            <person name="Zhou Y.H."/>
            <person name="Cheng J.X."/>
            <person name="Dai P.F."/>
            <person name="Guo W.B."/>
            <person name="Han X.H."/>
            <person name="Huang E.J."/>
            <person name="Li L.F."/>
            <person name="Wei W."/>
            <person name="Gao Y.C."/>
            <person name="Liu J.Z."/>
            <person name="Shao H.Z."/>
            <person name="Wang X."/>
            <person name="Wang C.C."/>
            <person name="Yang T.C."/>
            <person name="Huo Q.B."/>
            <person name="Li W."/>
            <person name="Chen H.Y."/>
            <person name="Chen S.E."/>
            <person name="Zhou L.G."/>
            <person name="Ni X.B."/>
            <person name="Tian J.H."/>
            <person name="Sheng Y."/>
            <person name="Liu T."/>
            <person name="Pan Y.S."/>
            <person name="Xia L.Y."/>
            <person name="Li J."/>
            <person name="Zhao F."/>
            <person name="Cao W.C."/>
        </authorList>
    </citation>
    <scope>NUCLEOTIDE SEQUENCE</scope>
    <source>
        <strain evidence="2">Rsan-2018</strain>
    </source>
</reference>
<proteinExistence type="predicted"/>
<evidence type="ECO:0008006" key="4">
    <source>
        <dbReference type="Google" id="ProtNLM"/>
    </source>
</evidence>
<evidence type="ECO:0000313" key="2">
    <source>
        <dbReference type="EMBL" id="KAH7939432.1"/>
    </source>
</evidence>
<feature type="compositionally biased region" description="Basic and acidic residues" evidence="1">
    <location>
        <begin position="219"/>
        <end position="228"/>
    </location>
</feature>
<feature type="compositionally biased region" description="Basic and acidic residues" evidence="1">
    <location>
        <begin position="13"/>
        <end position="30"/>
    </location>
</feature>
<dbReference type="Proteomes" id="UP000821837">
    <property type="component" value="Chromosome 8"/>
</dbReference>
<sequence length="495" mass="55995">MAKAQMKPSNCKRPHELRDRGGIQQEKETRGATSAKVSAGHNSRRDTSEEDRQPTAVSSDYEHDWITDKDTPDTWETLMDTKEAQAKLCPNKEKGKTSQDPQNDKGKPQSNQLDRQEQREHQVNHQEETATDQDPQSGGSVTAQMLRKLTKIDKSLMKTLMTLAVQDRGTEHLLDKILTDFTRLKSVALEATHEIARFEGALSNQQRESSSGPSYAEAAARERSKTSEENASTEFFQREHMETDERKTKLAVIVTSNKMSTDQIQEVIRKKVDPHELGIHEPEMSPGKNGVVITATSKTGLKNLETYIVNDPELGSKMQIQQPKLKRPEVKVVGIEENLTPQGITRKIISQNELNCTEDDVKITDTWTGKQGKSAIVSLGRKAWVQLHEKSHVNIGWSRCPTFDNTFVPRCTYCSKYGHTQRMCQAKSPKCTECGGKHHFRECRSEEYECVACIEEGVDSDRTNHSVMSRVCPTYQEKKEQERAKILRQLELAEG</sequence>
<feature type="compositionally biased region" description="Basic and acidic residues" evidence="1">
    <location>
        <begin position="79"/>
        <end position="107"/>
    </location>
</feature>
<feature type="region of interest" description="Disordered" evidence="1">
    <location>
        <begin position="200"/>
        <end position="243"/>
    </location>
</feature>
<dbReference type="EMBL" id="JABSTV010001254">
    <property type="protein sequence ID" value="KAH7939432.1"/>
    <property type="molecule type" value="Genomic_DNA"/>
</dbReference>
<evidence type="ECO:0000313" key="3">
    <source>
        <dbReference type="Proteomes" id="UP000821837"/>
    </source>
</evidence>
<keyword evidence="3" id="KW-1185">Reference proteome</keyword>
<accession>A0A9D4PFV9</accession>